<gene>
    <name evidence="1" type="ORF">QFC20_003264</name>
</gene>
<name>A0ACC2WDT8_9TREE</name>
<dbReference type="Proteomes" id="UP001230649">
    <property type="component" value="Unassembled WGS sequence"/>
</dbReference>
<reference evidence="1" key="1">
    <citation type="submission" date="2023-04" db="EMBL/GenBank/DDBJ databases">
        <title>Draft Genome sequencing of Naganishia species isolated from polar environments using Oxford Nanopore Technology.</title>
        <authorList>
            <person name="Leo P."/>
            <person name="Venkateswaran K."/>
        </authorList>
    </citation>
    <scope>NUCLEOTIDE SEQUENCE</scope>
    <source>
        <strain evidence="1">MNA-CCFEE 5262</strain>
    </source>
</reference>
<evidence type="ECO:0000313" key="1">
    <source>
        <dbReference type="EMBL" id="KAJ9109520.1"/>
    </source>
</evidence>
<accession>A0ACC2WDT8</accession>
<sequence length="473" mass="52382">MTTAEYQTDLPSPTHRDSAASAIFNLYGYSSRNSSHSQGTFGAFQQSNGLVGNGDMRNQLGYPAEDDEDGLVEELRSPQIEGFMDQPNSKLKTAQDDSSSRIPNGNLDPTQNEPVHALGPPVRGTASTNGRQPLESPDKYRTSSINRPTSITDQQGLSSSVQESDARNRRRSSNASVVSATGITSRPVVPPRTVLPSQQVEVSAPPAAHLDEPRQRDSQMDSIARRQPGEEEDAYHVRSTSQVNPTTDARLEVQGVYGDGWEEGIERTRGRAVMDGRRESQLPPAKNDTLSEQERKALAKVDRYGFFDQALKTRQENRVYRIPAQAFRKVPKVPKVPPTRAKVDRGGLNMMTGGSEDTTGAVPQSISPDEIERLDASRRETFRRKEVERVGKWERMLLVAERDAGGNAVRWKWDSAGKGRKGFEQPDVALLSATYRRSLDIASTYDVQIDLDVPRTISGHILFHTRYGHGQVE</sequence>
<keyword evidence="2" id="KW-1185">Reference proteome</keyword>
<dbReference type="EMBL" id="JASBWS010000029">
    <property type="protein sequence ID" value="KAJ9109520.1"/>
    <property type="molecule type" value="Genomic_DNA"/>
</dbReference>
<proteinExistence type="predicted"/>
<organism evidence="1 2">
    <name type="scientific">Naganishia adeliensis</name>
    <dbReference type="NCBI Taxonomy" id="92952"/>
    <lineage>
        <taxon>Eukaryota</taxon>
        <taxon>Fungi</taxon>
        <taxon>Dikarya</taxon>
        <taxon>Basidiomycota</taxon>
        <taxon>Agaricomycotina</taxon>
        <taxon>Tremellomycetes</taxon>
        <taxon>Filobasidiales</taxon>
        <taxon>Filobasidiaceae</taxon>
        <taxon>Naganishia</taxon>
    </lineage>
</organism>
<protein>
    <submittedName>
        <fullName evidence="1">Uncharacterized protein</fullName>
    </submittedName>
</protein>
<comment type="caution">
    <text evidence="1">The sequence shown here is derived from an EMBL/GenBank/DDBJ whole genome shotgun (WGS) entry which is preliminary data.</text>
</comment>
<evidence type="ECO:0000313" key="2">
    <source>
        <dbReference type="Proteomes" id="UP001230649"/>
    </source>
</evidence>